<evidence type="ECO:0000256" key="1">
    <source>
        <dbReference type="SAM" id="MobiDB-lite"/>
    </source>
</evidence>
<feature type="compositionally biased region" description="Basic and acidic residues" evidence="1">
    <location>
        <begin position="26"/>
        <end position="47"/>
    </location>
</feature>
<comment type="caution">
    <text evidence="2">The sequence shown here is derived from an EMBL/GenBank/DDBJ whole genome shotgun (WGS) entry which is preliminary data.</text>
</comment>
<dbReference type="Proteomes" id="UP001066276">
    <property type="component" value="Chromosome 4_1"/>
</dbReference>
<evidence type="ECO:0000313" key="3">
    <source>
        <dbReference type="Proteomes" id="UP001066276"/>
    </source>
</evidence>
<dbReference type="AlphaFoldDB" id="A0AAV7T9D3"/>
<gene>
    <name evidence="2" type="ORF">NDU88_004642</name>
</gene>
<protein>
    <submittedName>
        <fullName evidence="2">Uncharacterized protein</fullName>
    </submittedName>
</protein>
<evidence type="ECO:0000313" key="2">
    <source>
        <dbReference type="EMBL" id="KAJ1172800.1"/>
    </source>
</evidence>
<name>A0AAV7T9D3_PLEWA</name>
<accession>A0AAV7T9D3</accession>
<proteinExistence type="predicted"/>
<keyword evidence="3" id="KW-1185">Reference proteome</keyword>
<feature type="region of interest" description="Disordered" evidence="1">
    <location>
        <begin position="26"/>
        <end position="50"/>
    </location>
</feature>
<organism evidence="2 3">
    <name type="scientific">Pleurodeles waltl</name>
    <name type="common">Iberian ribbed newt</name>
    <dbReference type="NCBI Taxonomy" id="8319"/>
    <lineage>
        <taxon>Eukaryota</taxon>
        <taxon>Metazoa</taxon>
        <taxon>Chordata</taxon>
        <taxon>Craniata</taxon>
        <taxon>Vertebrata</taxon>
        <taxon>Euteleostomi</taxon>
        <taxon>Amphibia</taxon>
        <taxon>Batrachia</taxon>
        <taxon>Caudata</taxon>
        <taxon>Salamandroidea</taxon>
        <taxon>Salamandridae</taxon>
        <taxon>Pleurodelinae</taxon>
        <taxon>Pleurodeles</taxon>
    </lineage>
</organism>
<sequence length="248" mass="27608">MQRSHSLFPPPRCIFPRRVYGEWVERGQHKPTGDGVSREPGKGDRARGGVQHRGKVFAGTPDLFWQRERSGILQPCEPRAAPIPWCEEQAEPSAAGQCASTGGQRKRAVTADASEGWCGSAGFVPDDAAILWEQRPGPSKFQRGKNRRHAGGEPKCELLPQGTRAAVLQGGDLWREEECVLDFDEGSVEEGELVDDREEEDWWAQGGAGTLMLCLSRYRGPGRFNQLLRRLSMEPTLVDGRHRSGHRR</sequence>
<dbReference type="EMBL" id="JANPWB010000007">
    <property type="protein sequence ID" value="KAJ1172800.1"/>
    <property type="molecule type" value="Genomic_DNA"/>
</dbReference>
<reference evidence="2" key="1">
    <citation type="journal article" date="2022" name="bioRxiv">
        <title>Sequencing and chromosome-scale assembly of the giantPleurodeles waltlgenome.</title>
        <authorList>
            <person name="Brown T."/>
            <person name="Elewa A."/>
            <person name="Iarovenko S."/>
            <person name="Subramanian E."/>
            <person name="Araus A.J."/>
            <person name="Petzold A."/>
            <person name="Susuki M."/>
            <person name="Suzuki K.-i.T."/>
            <person name="Hayashi T."/>
            <person name="Toyoda A."/>
            <person name="Oliveira C."/>
            <person name="Osipova E."/>
            <person name="Leigh N.D."/>
            <person name="Simon A."/>
            <person name="Yun M.H."/>
        </authorList>
    </citation>
    <scope>NUCLEOTIDE SEQUENCE</scope>
    <source>
        <strain evidence="2">20211129_DDA</strain>
        <tissue evidence="2">Liver</tissue>
    </source>
</reference>